<dbReference type="SUPFAM" id="SSF56112">
    <property type="entry name" value="Protein kinase-like (PK-like)"/>
    <property type="match status" value="1"/>
</dbReference>
<accession>A0AAW1PAC3</accession>
<proteinExistence type="predicted"/>
<dbReference type="AlphaFoldDB" id="A0AAW1PAC3"/>
<dbReference type="InterPro" id="IPR051681">
    <property type="entry name" value="Ser/Thr_Kinases-Pseudokinases"/>
</dbReference>
<keyword evidence="8" id="KW-0472">Membrane</keyword>
<keyword evidence="4" id="KW-0418">Kinase</keyword>
<dbReference type="GO" id="GO:0004674">
    <property type="term" value="F:protein serine/threonine kinase activity"/>
    <property type="evidence" value="ECO:0007669"/>
    <property type="project" value="UniProtKB-KW"/>
</dbReference>
<dbReference type="Gene3D" id="1.10.510.10">
    <property type="entry name" value="Transferase(Phosphotransferase) domain 1"/>
    <property type="match status" value="1"/>
</dbReference>
<dbReference type="InterPro" id="IPR001245">
    <property type="entry name" value="Ser-Thr/Tyr_kinase_cat_dom"/>
</dbReference>
<keyword evidence="8" id="KW-0812">Transmembrane</keyword>
<feature type="binding site" evidence="6">
    <location>
        <position position="345"/>
    </location>
    <ligand>
        <name>ATP</name>
        <dbReference type="ChEBI" id="CHEBI:30616"/>
    </ligand>
</feature>
<sequence>MAVLALHCRAASLQTGPIAESNSISDSSSGRSLLLAGQIRAANATIELLNFPYASWSQIEAGVLQLVLVAYISEPVLTLADVNVTNSYGAPPNSLNSPGIARRLLSRQASLGQVAFRPGSRRLQQANVPNTVADVSIDVSGQDEYVEVQKQLVNITQPSTNSNALVQALLSTNQFAGLSGVSLLSVHPVYPSALSAQSGLTKGGIVGIVIAGALLLIVLAVVATIFALRLHRRRKHTAKTPVSEPQKSQGGASDMTGTTSVQDYSKSTAAHSSAASDRTGVSASLELMGASSQASLKLANSDWLMAPEEISICKHADGSDWELGSGGFGTVFKAMRGGTTTVAVKVMGETRESQKQAVALLQRQEAFEREILLLKSCRDRHVVQFLGACMQNNKLMLVTEYLEGGNLAIALERDRSTPPKFSWYKEGRASQERHVQGLNKRVAMDVARGLAFLHNRKIVHRDVKSSNILLARDGTAKLADVGLAKILRDDKLSTLHGEFGTFSWAAPEILLGRACTEKVDIYSYGVVLWELSTGTLPEGRHLRELLPTDCCPPEVDALMHACLSEDPSSYLTDALKPGGRSHLPGPCNTL</sequence>
<feature type="compositionally biased region" description="Low complexity" evidence="7">
    <location>
        <begin position="265"/>
        <end position="275"/>
    </location>
</feature>
<evidence type="ECO:0000256" key="2">
    <source>
        <dbReference type="ARBA" id="ARBA00022679"/>
    </source>
</evidence>
<feature type="region of interest" description="Disordered" evidence="7">
    <location>
        <begin position="236"/>
        <end position="275"/>
    </location>
</feature>
<dbReference type="InterPro" id="IPR017441">
    <property type="entry name" value="Protein_kinase_ATP_BS"/>
</dbReference>
<evidence type="ECO:0000256" key="6">
    <source>
        <dbReference type="PROSITE-ProRule" id="PRU10141"/>
    </source>
</evidence>
<evidence type="ECO:0000256" key="3">
    <source>
        <dbReference type="ARBA" id="ARBA00022741"/>
    </source>
</evidence>
<keyword evidence="8" id="KW-1133">Transmembrane helix</keyword>
<keyword evidence="5 6" id="KW-0067">ATP-binding</keyword>
<evidence type="ECO:0000256" key="1">
    <source>
        <dbReference type="ARBA" id="ARBA00022527"/>
    </source>
</evidence>
<comment type="caution">
    <text evidence="10">The sequence shown here is derived from an EMBL/GenBank/DDBJ whole genome shotgun (WGS) entry which is preliminary data.</text>
</comment>
<dbReference type="InterPro" id="IPR000719">
    <property type="entry name" value="Prot_kinase_dom"/>
</dbReference>
<gene>
    <name evidence="10" type="ORF">WJX73_000847</name>
</gene>
<dbReference type="EMBL" id="JALJOQ010000043">
    <property type="protein sequence ID" value="KAK9805399.1"/>
    <property type="molecule type" value="Genomic_DNA"/>
</dbReference>
<dbReference type="Proteomes" id="UP001465755">
    <property type="component" value="Unassembled WGS sequence"/>
</dbReference>
<evidence type="ECO:0000256" key="4">
    <source>
        <dbReference type="ARBA" id="ARBA00022777"/>
    </source>
</evidence>
<evidence type="ECO:0000313" key="11">
    <source>
        <dbReference type="Proteomes" id="UP001465755"/>
    </source>
</evidence>
<keyword evidence="3 6" id="KW-0547">Nucleotide-binding</keyword>
<evidence type="ECO:0000256" key="5">
    <source>
        <dbReference type="ARBA" id="ARBA00022840"/>
    </source>
</evidence>
<keyword evidence="11" id="KW-1185">Reference proteome</keyword>
<name>A0AAW1PAC3_9CHLO</name>
<protein>
    <recommendedName>
        <fullName evidence="9">Protein kinase domain-containing protein</fullName>
    </recommendedName>
</protein>
<dbReference type="SMART" id="SM00220">
    <property type="entry name" value="S_TKc"/>
    <property type="match status" value="1"/>
</dbReference>
<evidence type="ECO:0000313" key="10">
    <source>
        <dbReference type="EMBL" id="KAK9805399.1"/>
    </source>
</evidence>
<dbReference type="GO" id="GO:0005524">
    <property type="term" value="F:ATP binding"/>
    <property type="evidence" value="ECO:0007669"/>
    <property type="project" value="UniProtKB-UniRule"/>
</dbReference>
<organism evidence="10 11">
    <name type="scientific">Symbiochloris irregularis</name>
    <dbReference type="NCBI Taxonomy" id="706552"/>
    <lineage>
        <taxon>Eukaryota</taxon>
        <taxon>Viridiplantae</taxon>
        <taxon>Chlorophyta</taxon>
        <taxon>core chlorophytes</taxon>
        <taxon>Trebouxiophyceae</taxon>
        <taxon>Trebouxiales</taxon>
        <taxon>Trebouxiaceae</taxon>
        <taxon>Symbiochloris</taxon>
    </lineage>
</organism>
<feature type="domain" description="Protein kinase" evidence="9">
    <location>
        <begin position="317"/>
        <end position="590"/>
    </location>
</feature>
<evidence type="ECO:0000256" key="7">
    <source>
        <dbReference type="SAM" id="MobiDB-lite"/>
    </source>
</evidence>
<dbReference type="Pfam" id="PF07714">
    <property type="entry name" value="PK_Tyr_Ser-Thr"/>
    <property type="match status" value="1"/>
</dbReference>
<feature type="transmembrane region" description="Helical" evidence="8">
    <location>
        <begin position="205"/>
        <end position="228"/>
    </location>
</feature>
<feature type="compositionally biased region" description="Polar residues" evidence="7">
    <location>
        <begin position="243"/>
        <end position="264"/>
    </location>
</feature>
<reference evidence="10 11" key="1">
    <citation type="journal article" date="2024" name="Nat. Commun.">
        <title>Phylogenomics reveals the evolutionary origins of lichenization in chlorophyte algae.</title>
        <authorList>
            <person name="Puginier C."/>
            <person name="Libourel C."/>
            <person name="Otte J."/>
            <person name="Skaloud P."/>
            <person name="Haon M."/>
            <person name="Grisel S."/>
            <person name="Petersen M."/>
            <person name="Berrin J.G."/>
            <person name="Delaux P.M."/>
            <person name="Dal Grande F."/>
            <person name="Keller J."/>
        </authorList>
    </citation>
    <scope>NUCLEOTIDE SEQUENCE [LARGE SCALE GENOMIC DNA]</scope>
    <source>
        <strain evidence="10 11">SAG 2036</strain>
    </source>
</reference>
<evidence type="ECO:0000256" key="8">
    <source>
        <dbReference type="SAM" id="Phobius"/>
    </source>
</evidence>
<dbReference type="PROSITE" id="PS00107">
    <property type="entry name" value="PROTEIN_KINASE_ATP"/>
    <property type="match status" value="1"/>
</dbReference>
<dbReference type="PROSITE" id="PS00108">
    <property type="entry name" value="PROTEIN_KINASE_ST"/>
    <property type="match status" value="1"/>
</dbReference>
<dbReference type="InterPro" id="IPR011009">
    <property type="entry name" value="Kinase-like_dom_sf"/>
</dbReference>
<dbReference type="PANTHER" id="PTHR44329">
    <property type="entry name" value="SERINE/THREONINE-PROTEIN KINASE TNNI3K-RELATED"/>
    <property type="match status" value="1"/>
</dbReference>
<evidence type="ECO:0000259" key="9">
    <source>
        <dbReference type="PROSITE" id="PS50011"/>
    </source>
</evidence>
<dbReference type="InterPro" id="IPR008271">
    <property type="entry name" value="Ser/Thr_kinase_AS"/>
</dbReference>
<keyword evidence="1" id="KW-0723">Serine/threonine-protein kinase</keyword>
<dbReference type="PROSITE" id="PS50011">
    <property type="entry name" value="PROTEIN_KINASE_DOM"/>
    <property type="match status" value="1"/>
</dbReference>
<keyword evidence="2" id="KW-0808">Transferase</keyword>